<comment type="caution">
    <text evidence="1">The sequence shown here is derived from an EMBL/GenBank/DDBJ whole genome shotgun (WGS) entry which is preliminary data.</text>
</comment>
<accession>G5J4J8</accession>
<gene>
    <name evidence="1" type="ORF">CWATWH0003_2420b1</name>
</gene>
<evidence type="ECO:0000313" key="1">
    <source>
        <dbReference type="EMBL" id="EHJ12895.1"/>
    </source>
</evidence>
<dbReference type="AlphaFoldDB" id="G5J4J8"/>
<sequence length="23" mass="2723">MKYKLDHEAKTFGDWAYLAVAKH</sequence>
<dbReference type="EMBL" id="AESD01000361">
    <property type="protein sequence ID" value="EHJ12895.1"/>
    <property type="molecule type" value="Genomic_DNA"/>
</dbReference>
<dbReference type="Proteomes" id="UP000003477">
    <property type="component" value="Unassembled WGS sequence"/>
</dbReference>
<name>G5J4J8_CROWT</name>
<reference evidence="1 2" key="1">
    <citation type="journal article" date="2011" name="Front. Microbiol.">
        <title>Two Strains of Crocosphaera watsonii with Highly Conserved Genomes are Distinguished by Strain-Specific Features.</title>
        <authorList>
            <person name="Bench S.R."/>
            <person name="Ilikchyan I.N."/>
            <person name="Tripp H.J."/>
            <person name="Zehr J.P."/>
        </authorList>
    </citation>
    <scope>NUCLEOTIDE SEQUENCE [LARGE SCALE GENOMIC DNA]</scope>
    <source>
        <strain evidence="1 2">WH 0003</strain>
    </source>
</reference>
<proteinExistence type="predicted"/>
<evidence type="ECO:0000313" key="2">
    <source>
        <dbReference type="Proteomes" id="UP000003477"/>
    </source>
</evidence>
<feature type="non-terminal residue" evidence="1">
    <location>
        <position position="23"/>
    </location>
</feature>
<organism evidence="1 2">
    <name type="scientific">Crocosphaera watsonii WH 0003</name>
    <dbReference type="NCBI Taxonomy" id="423471"/>
    <lineage>
        <taxon>Bacteria</taxon>
        <taxon>Bacillati</taxon>
        <taxon>Cyanobacteriota</taxon>
        <taxon>Cyanophyceae</taxon>
        <taxon>Oscillatoriophycideae</taxon>
        <taxon>Chroococcales</taxon>
        <taxon>Aphanothecaceae</taxon>
        <taxon>Crocosphaera</taxon>
    </lineage>
</organism>
<protein>
    <submittedName>
        <fullName evidence="1">CHAD protein</fullName>
    </submittedName>
</protein>